<reference evidence="4 5" key="1">
    <citation type="submission" date="2017-10" db="EMBL/GenBank/DDBJ databases">
        <title>Comparative genomics in systemic dimorphic fungi from Ajellomycetaceae.</title>
        <authorList>
            <person name="Munoz J.F."/>
            <person name="Mcewen J.G."/>
            <person name="Clay O.K."/>
            <person name="Cuomo C.A."/>
        </authorList>
    </citation>
    <scope>NUCLEOTIDE SEQUENCE [LARGE SCALE GENOMIC DNA]</scope>
    <source>
        <strain evidence="4 5">UAMH130</strain>
    </source>
</reference>
<sequence length="335" mass="36451">MRIASVPLSVFTLFAVIQPAFTKHMLERPIFRQSTNLHENALRDAFDLLHIGDGLEKRVPSPQQDAPSQSPTEQNSPAETPGLAPPAFDEQQFNASSTAACLTALGDLESVVNPSGMAACFNIPYFDKETGTFEADLRVYQVNEASGEFAGIPASEYTLQMNIPQATISDPLRLDGTLDGQQELVLLQEFRHFGQISTLLQLDKLAQDDIRVLLIPNITVGALKPQTQELVMTTLSSDTLSYVAGFFSNEDNSPVNITVPDANSRLPDIVAAATAFVLPGTTLGIFPTGLIITGIWAGAFLGALGYGTLTRMKFRDHYRRRLRMAAVRAQGNARI</sequence>
<evidence type="ECO:0000256" key="3">
    <source>
        <dbReference type="SAM" id="SignalP"/>
    </source>
</evidence>
<protein>
    <recommendedName>
        <fullName evidence="6">Protein BIG1</fullName>
    </recommendedName>
</protein>
<accession>A0A2B7XAT2</accession>
<evidence type="ECO:0000256" key="2">
    <source>
        <dbReference type="SAM" id="Phobius"/>
    </source>
</evidence>
<feature type="region of interest" description="Disordered" evidence="1">
    <location>
        <begin position="56"/>
        <end position="89"/>
    </location>
</feature>
<evidence type="ECO:0000313" key="5">
    <source>
        <dbReference type="Proteomes" id="UP000224080"/>
    </source>
</evidence>
<keyword evidence="2" id="KW-0812">Transmembrane</keyword>
<feature type="compositionally biased region" description="Low complexity" evidence="1">
    <location>
        <begin position="60"/>
        <end position="71"/>
    </location>
</feature>
<comment type="caution">
    <text evidence="4">The sequence shown here is derived from an EMBL/GenBank/DDBJ whole genome shotgun (WGS) entry which is preliminary data.</text>
</comment>
<dbReference type="Proteomes" id="UP000224080">
    <property type="component" value="Unassembled WGS sequence"/>
</dbReference>
<name>A0A2B7XAT2_9EURO</name>
<feature type="chain" id="PRO_5012812430" description="Protein BIG1" evidence="3">
    <location>
        <begin position="23"/>
        <end position="335"/>
    </location>
</feature>
<keyword evidence="2" id="KW-1133">Transmembrane helix</keyword>
<keyword evidence="3" id="KW-0732">Signal</keyword>
<evidence type="ECO:0008006" key="6">
    <source>
        <dbReference type="Google" id="ProtNLM"/>
    </source>
</evidence>
<proteinExistence type="predicted"/>
<organism evidence="4 5">
    <name type="scientific">Blastomyces parvus</name>
    <dbReference type="NCBI Taxonomy" id="2060905"/>
    <lineage>
        <taxon>Eukaryota</taxon>
        <taxon>Fungi</taxon>
        <taxon>Dikarya</taxon>
        <taxon>Ascomycota</taxon>
        <taxon>Pezizomycotina</taxon>
        <taxon>Eurotiomycetes</taxon>
        <taxon>Eurotiomycetidae</taxon>
        <taxon>Onygenales</taxon>
        <taxon>Ajellomycetaceae</taxon>
        <taxon>Blastomyces</taxon>
    </lineage>
</organism>
<feature type="signal peptide" evidence="3">
    <location>
        <begin position="1"/>
        <end position="22"/>
    </location>
</feature>
<feature type="transmembrane region" description="Helical" evidence="2">
    <location>
        <begin position="285"/>
        <end position="309"/>
    </location>
</feature>
<dbReference type="AlphaFoldDB" id="A0A2B7XAT2"/>
<dbReference type="STRING" id="2060905.A0A2B7XAT2"/>
<dbReference type="OrthoDB" id="2596908at2759"/>
<evidence type="ECO:0000256" key="1">
    <source>
        <dbReference type="SAM" id="MobiDB-lite"/>
    </source>
</evidence>
<dbReference type="EMBL" id="PDNC01000027">
    <property type="protein sequence ID" value="PGH05807.1"/>
    <property type="molecule type" value="Genomic_DNA"/>
</dbReference>
<gene>
    <name evidence="4" type="ORF">GX51_02780</name>
</gene>
<keyword evidence="2" id="KW-0472">Membrane</keyword>
<evidence type="ECO:0000313" key="4">
    <source>
        <dbReference type="EMBL" id="PGH05807.1"/>
    </source>
</evidence>
<keyword evidence="5" id="KW-1185">Reference proteome</keyword>